<dbReference type="WBParaSite" id="PDA_v2.g14830.t1">
    <property type="protein sequence ID" value="PDA_v2.g14830.t1"/>
    <property type="gene ID" value="PDA_v2.g14830"/>
</dbReference>
<reference evidence="3" key="1">
    <citation type="submission" date="2022-11" db="UniProtKB">
        <authorList>
            <consortium name="WormBaseParasite"/>
        </authorList>
    </citation>
    <scope>IDENTIFICATION</scope>
</reference>
<evidence type="ECO:0000313" key="3">
    <source>
        <dbReference type="WBParaSite" id="PDA_v2.g14830.t1"/>
    </source>
</evidence>
<feature type="signal peptide" evidence="1">
    <location>
        <begin position="1"/>
        <end position="26"/>
    </location>
</feature>
<dbReference type="Proteomes" id="UP000887578">
    <property type="component" value="Unplaced"/>
</dbReference>
<keyword evidence="2" id="KW-1185">Reference proteome</keyword>
<dbReference type="AlphaFoldDB" id="A0A914PGU2"/>
<protein>
    <submittedName>
        <fullName evidence="3">Glycine zipper 2TM domain-containing protein</fullName>
    </submittedName>
</protein>
<organism evidence="2 3">
    <name type="scientific">Panagrolaimus davidi</name>
    <dbReference type="NCBI Taxonomy" id="227884"/>
    <lineage>
        <taxon>Eukaryota</taxon>
        <taxon>Metazoa</taxon>
        <taxon>Ecdysozoa</taxon>
        <taxon>Nematoda</taxon>
        <taxon>Chromadorea</taxon>
        <taxon>Rhabditida</taxon>
        <taxon>Tylenchina</taxon>
        <taxon>Panagrolaimomorpha</taxon>
        <taxon>Panagrolaimoidea</taxon>
        <taxon>Panagrolaimidae</taxon>
        <taxon>Panagrolaimus</taxon>
    </lineage>
</organism>
<sequence length="86" mass="9208">MKFLSILFIIFLINLSFFVSFGKSAAINPREKRGVVTSSLKGAIVGAIANKALGGSAKKGALVGAAAGGIYKYMKRRNRQQLVYGR</sequence>
<evidence type="ECO:0000313" key="2">
    <source>
        <dbReference type="Proteomes" id="UP000887578"/>
    </source>
</evidence>
<feature type="chain" id="PRO_5037755424" evidence="1">
    <location>
        <begin position="27"/>
        <end position="86"/>
    </location>
</feature>
<proteinExistence type="predicted"/>
<name>A0A914PGU2_9BILA</name>
<accession>A0A914PGU2</accession>
<evidence type="ECO:0000256" key="1">
    <source>
        <dbReference type="SAM" id="SignalP"/>
    </source>
</evidence>
<keyword evidence="1" id="KW-0732">Signal</keyword>